<dbReference type="Proteomes" id="UP001152795">
    <property type="component" value="Unassembled WGS sequence"/>
</dbReference>
<dbReference type="Gene3D" id="3.30.70.2330">
    <property type="match status" value="1"/>
</dbReference>
<dbReference type="InterPro" id="IPR019974">
    <property type="entry name" value="XPG_CS"/>
</dbReference>
<evidence type="ECO:0000313" key="7">
    <source>
        <dbReference type="Proteomes" id="UP001152795"/>
    </source>
</evidence>
<dbReference type="GO" id="GO:0003676">
    <property type="term" value="F:nucleic acid binding"/>
    <property type="evidence" value="ECO:0007669"/>
    <property type="project" value="InterPro"/>
</dbReference>
<dbReference type="InterPro" id="IPR006086">
    <property type="entry name" value="XPG-I_dom"/>
</dbReference>
<keyword evidence="7" id="KW-1185">Reference proteome</keyword>
<keyword evidence="4" id="KW-0378">Hydrolase</keyword>
<sequence>MGIHCLFPFLKHYHKRINLTDFSGKIAAIDASCWIHKALVLSISQTGNRSRLADIFEKHLSVVRRAGVTPYIVFDGLPLPAKASEVEKRQRGREECLLKSEREGITPQEANKLRSQAVSISFNDISTCVNICLKEKVSYVVSPYESDAQMAFLLETNVADFAITEDSDLLAYGCKEVKVRDDTLHSQQEASATTNAQDIREVHITTVERVSFPYVIPNFPVLTVDLIKVKFVLNGKECQGLINAKEHSNARPGIYMCTSHCDIMIDEMNYVVLWQLDSYKPFHEPVEHQPTQPRPSGRDDEETVHCLPFKVVGTCYSSSRQKALERAYDFLHVYNRPVFAKIVAEPDNHVDKNAIAVYVMTEDEYEKVGYIPRELTTYLHGPLKESALDVSVKHVRLCVRYLLAGYYITLNISKKGVWNNFVIQASFKVD</sequence>
<evidence type="ECO:0000256" key="5">
    <source>
        <dbReference type="ARBA" id="ARBA00023204"/>
    </source>
</evidence>
<reference evidence="6" key="1">
    <citation type="submission" date="2020-04" db="EMBL/GenBank/DDBJ databases">
        <authorList>
            <person name="Alioto T."/>
            <person name="Alioto T."/>
            <person name="Gomez Garrido J."/>
        </authorList>
    </citation>
    <scope>NUCLEOTIDE SEQUENCE</scope>
    <source>
        <strain evidence="6">A484AB</strain>
    </source>
</reference>
<dbReference type="PANTHER" id="PTHR11081:SF65">
    <property type="entry name" value="DNA DAMAGE-INDUCIBLE PROTEIN DIN7-RELATED"/>
    <property type="match status" value="1"/>
</dbReference>
<dbReference type="SUPFAM" id="SSF88723">
    <property type="entry name" value="PIN domain-like"/>
    <property type="match status" value="1"/>
</dbReference>
<keyword evidence="2" id="KW-0540">Nuclease</keyword>
<dbReference type="GO" id="GO:0016818">
    <property type="term" value="F:hydrolase activity, acting on acid anhydrides, in phosphorus-containing anhydrides"/>
    <property type="evidence" value="ECO:0007669"/>
    <property type="project" value="InterPro"/>
</dbReference>
<evidence type="ECO:0000256" key="3">
    <source>
        <dbReference type="ARBA" id="ARBA00022763"/>
    </source>
</evidence>
<dbReference type="InterPro" id="IPR029060">
    <property type="entry name" value="PIN-like_dom_sf"/>
</dbReference>
<dbReference type="OrthoDB" id="5972718at2759"/>
<dbReference type="Pfam" id="PF00752">
    <property type="entry name" value="XPG_N"/>
    <property type="match status" value="1"/>
</dbReference>
<keyword evidence="1" id="KW-0479">Metal-binding</keyword>
<dbReference type="InterPro" id="IPR006085">
    <property type="entry name" value="XPG_DNA_repair_N"/>
</dbReference>
<dbReference type="Pfam" id="PF00867">
    <property type="entry name" value="XPG_I"/>
    <property type="match status" value="1"/>
</dbReference>
<dbReference type="Gene3D" id="3.40.50.1010">
    <property type="entry name" value="5'-nuclease"/>
    <property type="match status" value="1"/>
</dbReference>
<evidence type="ECO:0000256" key="1">
    <source>
        <dbReference type="ARBA" id="ARBA00022723"/>
    </source>
</evidence>
<dbReference type="Pfam" id="PF08797">
    <property type="entry name" value="HIRAN"/>
    <property type="match status" value="1"/>
</dbReference>
<dbReference type="AlphaFoldDB" id="A0A6S7HEZ6"/>
<dbReference type="GO" id="GO:0017108">
    <property type="term" value="F:5'-flap endonuclease activity"/>
    <property type="evidence" value="ECO:0007669"/>
    <property type="project" value="TreeGrafter"/>
</dbReference>
<dbReference type="PROSITE" id="PS00841">
    <property type="entry name" value="XPG_1"/>
    <property type="match status" value="1"/>
</dbReference>
<dbReference type="PRINTS" id="PR00853">
    <property type="entry name" value="XPGRADSUPER"/>
</dbReference>
<name>A0A6S7HEZ6_PARCT</name>
<evidence type="ECO:0000313" key="6">
    <source>
        <dbReference type="EMBL" id="CAB3994590.1"/>
    </source>
</evidence>
<dbReference type="InterPro" id="IPR014905">
    <property type="entry name" value="HIRAN"/>
</dbReference>
<keyword evidence="5" id="KW-0234">DNA repair</keyword>
<dbReference type="PANTHER" id="PTHR11081">
    <property type="entry name" value="FLAP ENDONUCLEASE FAMILY MEMBER"/>
    <property type="match status" value="1"/>
</dbReference>
<comment type="caution">
    <text evidence="6">The sequence shown here is derived from an EMBL/GenBank/DDBJ whole genome shotgun (WGS) entry which is preliminary data.</text>
</comment>
<accession>A0A6S7HEZ6</accession>
<dbReference type="SMART" id="SM00910">
    <property type="entry name" value="HIRAN"/>
    <property type="match status" value="1"/>
</dbReference>
<dbReference type="GO" id="GO:0008270">
    <property type="term" value="F:zinc ion binding"/>
    <property type="evidence" value="ECO:0007669"/>
    <property type="project" value="InterPro"/>
</dbReference>
<keyword evidence="3" id="KW-0227">DNA damage</keyword>
<dbReference type="InterPro" id="IPR006084">
    <property type="entry name" value="XPG/Rad2"/>
</dbReference>
<dbReference type="EMBL" id="CACRXK020002496">
    <property type="protein sequence ID" value="CAB3994590.1"/>
    <property type="molecule type" value="Genomic_DNA"/>
</dbReference>
<evidence type="ECO:0000256" key="2">
    <source>
        <dbReference type="ARBA" id="ARBA00022759"/>
    </source>
</evidence>
<organism evidence="6 7">
    <name type="scientific">Paramuricea clavata</name>
    <name type="common">Red gorgonian</name>
    <name type="synonym">Violescent sea-whip</name>
    <dbReference type="NCBI Taxonomy" id="317549"/>
    <lineage>
        <taxon>Eukaryota</taxon>
        <taxon>Metazoa</taxon>
        <taxon>Cnidaria</taxon>
        <taxon>Anthozoa</taxon>
        <taxon>Octocorallia</taxon>
        <taxon>Malacalcyonacea</taxon>
        <taxon>Plexauridae</taxon>
        <taxon>Paramuricea</taxon>
    </lineage>
</organism>
<dbReference type="GO" id="GO:0006281">
    <property type="term" value="P:DNA repair"/>
    <property type="evidence" value="ECO:0007669"/>
    <property type="project" value="UniProtKB-KW"/>
</dbReference>
<keyword evidence="2" id="KW-0255">Endonuclease</keyword>
<evidence type="ECO:0000256" key="4">
    <source>
        <dbReference type="ARBA" id="ARBA00022801"/>
    </source>
</evidence>
<dbReference type="SMART" id="SM00484">
    <property type="entry name" value="XPGI"/>
    <property type="match status" value="1"/>
</dbReference>
<proteinExistence type="predicted"/>
<protein>
    <submittedName>
        <fullName evidence="6">PIN domain</fullName>
    </submittedName>
</protein>
<dbReference type="SMART" id="SM00485">
    <property type="entry name" value="XPGN"/>
    <property type="match status" value="1"/>
</dbReference>
<gene>
    <name evidence="6" type="ORF">PACLA_8A071130</name>
</gene>